<dbReference type="CDD" id="cd06845">
    <property type="entry name" value="Bcl-2_like"/>
    <property type="match status" value="1"/>
</dbReference>
<dbReference type="InterPro" id="IPR026298">
    <property type="entry name" value="Bcl-2_fam"/>
</dbReference>
<comment type="similarity">
    <text evidence="3">Belongs to the Bcl-2 family.</text>
</comment>
<evidence type="ECO:0000256" key="3">
    <source>
        <dbReference type="ARBA" id="ARBA00009458"/>
    </source>
</evidence>
<dbReference type="AlphaFoldDB" id="A0A3B3VM25"/>
<feature type="domain" description="Bcl-2 Bcl-2 homology region 1-3" evidence="8">
    <location>
        <begin position="135"/>
        <end position="235"/>
    </location>
</feature>
<dbReference type="GO" id="GO:0015267">
    <property type="term" value="F:channel activity"/>
    <property type="evidence" value="ECO:0007669"/>
    <property type="project" value="TreeGrafter"/>
</dbReference>
<evidence type="ECO:0000256" key="4">
    <source>
        <dbReference type="ARBA" id="ARBA00022490"/>
    </source>
</evidence>
<dbReference type="GeneTree" id="ENSGT01130000278292"/>
<dbReference type="STRING" id="48699.ENSPLAP00000026031"/>
<evidence type="ECO:0000256" key="2">
    <source>
        <dbReference type="ARBA" id="ARBA00004496"/>
    </source>
</evidence>
<dbReference type="GO" id="GO:0097192">
    <property type="term" value="P:extrinsic apoptotic signaling pathway in absence of ligand"/>
    <property type="evidence" value="ECO:0007669"/>
    <property type="project" value="TreeGrafter"/>
</dbReference>
<dbReference type="PANTHER" id="PTHR11256:SF46">
    <property type="entry name" value="INDUCED MYELOID LEUKEMIA CELL DIFFERENTIATION PROTEIN MCL-1"/>
    <property type="match status" value="1"/>
</dbReference>
<dbReference type="GO" id="GO:0001836">
    <property type="term" value="P:release of cytochrome c from mitochondria"/>
    <property type="evidence" value="ECO:0007669"/>
    <property type="project" value="TreeGrafter"/>
</dbReference>
<dbReference type="InterPro" id="IPR013281">
    <property type="entry name" value="Apop_reg_Mc1"/>
</dbReference>
<keyword evidence="6" id="KW-0539">Nucleus</keyword>
<protein>
    <submittedName>
        <fullName evidence="9">MCL1 apoptosis regulator, BCL2 family member b</fullName>
    </submittedName>
</protein>
<dbReference type="PRINTS" id="PR01862">
    <property type="entry name" value="BCL2FAMILY"/>
</dbReference>
<dbReference type="PROSITE" id="PS50062">
    <property type="entry name" value="BCL2_FAMILY"/>
    <property type="match status" value="1"/>
</dbReference>
<evidence type="ECO:0000256" key="7">
    <source>
        <dbReference type="SAM" id="Phobius"/>
    </source>
</evidence>
<feature type="transmembrane region" description="Helical" evidence="7">
    <location>
        <begin position="255"/>
        <end position="272"/>
    </location>
</feature>
<keyword evidence="7" id="KW-0472">Membrane</keyword>
<dbReference type="Gene3D" id="1.10.437.10">
    <property type="entry name" value="Blc2-like"/>
    <property type="match status" value="1"/>
</dbReference>
<dbReference type="SMART" id="SM00337">
    <property type="entry name" value="BCL"/>
    <property type="match status" value="1"/>
</dbReference>
<keyword evidence="7" id="KW-0812">Transmembrane</keyword>
<dbReference type="Proteomes" id="UP000261500">
    <property type="component" value="Unplaced"/>
</dbReference>
<accession>A0A3B3VM25</accession>
<evidence type="ECO:0000259" key="8">
    <source>
        <dbReference type="SMART" id="SM00337"/>
    </source>
</evidence>
<keyword evidence="5" id="KW-0053">Apoptosis</keyword>
<dbReference type="PANTHER" id="PTHR11256">
    <property type="entry name" value="BCL-2 RELATED"/>
    <property type="match status" value="1"/>
</dbReference>
<dbReference type="GO" id="GO:0008630">
    <property type="term" value="P:intrinsic apoptotic signaling pathway in response to DNA damage"/>
    <property type="evidence" value="ECO:0007669"/>
    <property type="project" value="TreeGrafter"/>
</dbReference>
<evidence type="ECO:0000313" key="9">
    <source>
        <dbReference type="Ensembl" id="ENSPLAP00000026031.1"/>
    </source>
</evidence>
<dbReference type="GO" id="GO:0042981">
    <property type="term" value="P:regulation of apoptotic process"/>
    <property type="evidence" value="ECO:0007669"/>
    <property type="project" value="InterPro"/>
</dbReference>
<evidence type="ECO:0000313" key="10">
    <source>
        <dbReference type="Proteomes" id="UP000261500"/>
    </source>
</evidence>
<dbReference type="SUPFAM" id="SSF56854">
    <property type="entry name" value="Bcl-2 inhibitors of programmed cell death"/>
    <property type="match status" value="1"/>
</dbReference>
<dbReference type="InterPro" id="IPR046371">
    <property type="entry name" value="Bcl-2_BH1-3"/>
</dbReference>
<dbReference type="Ensembl" id="ENSPLAT00000017677.1">
    <property type="protein sequence ID" value="ENSPLAP00000026031.1"/>
    <property type="gene ID" value="ENSPLAG00000013484.1"/>
</dbReference>
<dbReference type="InterPro" id="IPR036834">
    <property type="entry name" value="Bcl-2-like_sf"/>
</dbReference>
<dbReference type="GO" id="GO:0005634">
    <property type="term" value="C:nucleus"/>
    <property type="evidence" value="ECO:0007669"/>
    <property type="project" value="UniProtKB-SubCell"/>
</dbReference>
<proteinExistence type="inferred from homology"/>
<dbReference type="FunFam" id="1.10.437.10:FF:000017">
    <property type="entry name" value="MCL1, BCL2 family apoptosis regulator"/>
    <property type="match status" value="1"/>
</dbReference>
<dbReference type="GO" id="GO:0008053">
    <property type="term" value="P:mitochondrial fusion"/>
    <property type="evidence" value="ECO:0007669"/>
    <property type="project" value="TreeGrafter"/>
</dbReference>
<comment type="subcellular location">
    <subcellularLocation>
        <location evidence="2">Cytoplasm</location>
    </subcellularLocation>
    <subcellularLocation>
        <location evidence="1">Nucleus</location>
    </subcellularLocation>
</comment>
<keyword evidence="4" id="KW-0963">Cytoplasm</keyword>
<evidence type="ECO:0000256" key="1">
    <source>
        <dbReference type="ARBA" id="ARBA00004123"/>
    </source>
</evidence>
<keyword evidence="10" id="KW-1185">Reference proteome</keyword>
<dbReference type="Pfam" id="PF00452">
    <property type="entry name" value="Bcl-2"/>
    <property type="match status" value="1"/>
</dbReference>
<keyword evidence="7" id="KW-1133">Transmembrane helix</keyword>
<dbReference type="GO" id="GO:0005741">
    <property type="term" value="C:mitochondrial outer membrane"/>
    <property type="evidence" value="ECO:0007669"/>
    <property type="project" value="TreeGrafter"/>
</dbReference>
<organism evidence="9 10">
    <name type="scientific">Poecilia latipinna</name>
    <name type="common">sailfin molly</name>
    <dbReference type="NCBI Taxonomy" id="48699"/>
    <lineage>
        <taxon>Eukaryota</taxon>
        <taxon>Metazoa</taxon>
        <taxon>Chordata</taxon>
        <taxon>Craniata</taxon>
        <taxon>Vertebrata</taxon>
        <taxon>Euteleostomi</taxon>
        <taxon>Actinopterygii</taxon>
        <taxon>Neopterygii</taxon>
        <taxon>Teleostei</taxon>
        <taxon>Neoteleostei</taxon>
        <taxon>Acanthomorphata</taxon>
        <taxon>Ovalentaria</taxon>
        <taxon>Atherinomorphae</taxon>
        <taxon>Cyprinodontiformes</taxon>
        <taxon>Poeciliidae</taxon>
        <taxon>Poeciliinae</taxon>
        <taxon>Poecilia</taxon>
    </lineage>
</organism>
<reference evidence="9" key="2">
    <citation type="submission" date="2025-09" db="UniProtKB">
        <authorList>
            <consortium name="Ensembl"/>
        </authorList>
    </citation>
    <scope>IDENTIFICATION</scope>
</reference>
<dbReference type="InterPro" id="IPR002475">
    <property type="entry name" value="Bcl2-like"/>
</dbReference>
<evidence type="ECO:0000256" key="6">
    <source>
        <dbReference type="ARBA" id="ARBA00023242"/>
    </source>
</evidence>
<dbReference type="PRINTS" id="PR01866">
    <property type="entry name" value="APOPREGMCL1"/>
</dbReference>
<evidence type="ECO:0000256" key="5">
    <source>
        <dbReference type="ARBA" id="ARBA00022703"/>
    </source>
</evidence>
<dbReference type="GO" id="GO:0051400">
    <property type="term" value="F:BH domain binding"/>
    <property type="evidence" value="ECO:0007669"/>
    <property type="project" value="TreeGrafter"/>
</dbReference>
<reference evidence="9" key="1">
    <citation type="submission" date="2025-08" db="UniProtKB">
        <authorList>
            <consortium name="Ensembl"/>
        </authorList>
    </citation>
    <scope>IDENTIFICATION</scope>
</reference>
<sequence length="300" mass="32994">MTANSTTALNYLIFSQNGVGDGQTHYDQGLVVPEVAMGATVDSLHSPKDPYKQRPTNLAVTASNGYVAKSLQESSDEGSLPCTPAQQDSETVASAVRASNQVLDNDTMELIGSFLRNFTGLSKCRWSQNKALSTMKRVVEDVLSKHRYAYNGMLNRLALDNQPDNMGFVTEVAQNLFSDGTTNWGRIVSLVAFGAAVCQHLKERGREHCVELVIQEISTYLLENQRDWLAKNNSWEGFVEFFRVSDPESTVRNTLMAFVGVAGIGATLAFLIRKLRSALGQQKLNTSLLEMRDCTSLEPG</sequence>
<name>A0A3B3VM25_9TELE</name>